<accession>A0AAV5GM19</accession>
<proteinExistence type="inferred from homology"/>
<evidence type="ECO:0000313" key="5">
    <source>
        <dbReference type="Proteomes" id="UP001342314"/>
    </source>
</evidence>
<dbReference type="AlphaFoldDB" id="A0AAV5GM19"/>
<dbReference type="Proteomes" id="UP001342314">
    <property type="component" value="Unassembled WGS sequence"/>
</dbReference>
<dbReference type="EMBL" id="BQKY01000007">
    <property type="protein sequence ID" value="GJN90512.1"/>
    <property type="molecule type" value="Genomic_DNA"/>
</dbReference>
<name>A0AAV5GM19_9BASI</name>
<dbReference type="PANTHER" id="PTHR46188:SF1">
    <property type="entry name" value="BOLA-LIKE PROTEIN 3"/>
    <property type="match status" value="1"/>
</dbReference>
<dbReference type="GO" id="GO:0005759">
    <property type="term" value="C:mitochondrial matrix"/>
    <property type="evidence" value="ECO:0007669"/>
    <property type="project" value="TreeGrafter"/>
</dbReference>
<comment type="caution">
    <text evidence="4">The sequence shown here is derived from an EMBL/GenBank/DDBJ whole genome shotgun (WGS) entry which is preliminary data.</text>
</comment>
<evidence type="ECO:0008006" key="6">
    <source>
        <dbReference type="Google" id="ProtNLM"/>
    </source>
</evidence>
<evidence type="ECO:0000256" key="2">
    <source>
        <dbReference type="RuleBase" id="RU003860"/>
    </source>
</evidence>
<dbReference type="InterPro" id="IPR036065">
    <property type="entry name" value="BolA-like_sf"/>
</dbReference>
<dbReference type="SUPFAM" id="SSF82657">
    <property type="entry name" value="BolA-like"/>
    <property type="match status" value="1"/>
</dbReference>
<evidence type="ECO:0000256" key="1">
    <source>
        <dbReference type="ARBA" id="ARBA00005578"/>
    </source>
</evidence>
<gene>
    <name evidence="4" type="ORF">Rhopal_003523-T1</name>
</gene>
<dbReference type="Pfam" id="PF01722">
    <property type="entry name" value="BolA"/>
    <property type="match status" value="1"/>
</dbReference>
<feature type="region of interest" description="Disordered" evidence="3">
    <location>
        <begin position="17"/>
        <end position="48"/>
    </location>
</feature>
<dbReference type="Gene3D" id="3.30.300.90">
    <property type="entry name" value="BolA-like"/>
    <property type="match status" value="1"/>
</dbReference>
<protein>
    <recommendedName>
        <fullName evidence="6">Bola-like protein</fullName>
    </recommendedName>
</protein>
<organism evidence="4 5">
    <name type="scientific">Rhodotorula paludigena</name>
    <dbReference type="NCBI Taxonomy" id="86838"/>
    <lineage>
        <taxon>Eukaryota</taxon>
        <taxon>Fungi</taxon>
        <taxon>Dikarya</taxon>
        <taxon>Basidiomycota</taxon>
        <taxon>Pucciniomycotina</taxon>
        <taxon>Microbotryomycetes</taxon>
        <taxon>Sporidiobolales</taxon>
        <taxon>Sporidiobolaceae</taxon>
        <taxon>Rhodotorula</taxon>
    </lineage>
</organism>
<comment type="similarity">
    <text evidence="1 2">Belongs to the BolA/IbaG family.</text>
</comment>
<dbReference type="InterPro" id="IPR002634">
    <property type="entry name" value="BolA"/>
</dbReference>
<keyword evidence="5" id="KW-1185">Reference proteome</keyword>
<sequence length="121" mass="13152">MLRTALSLARTAAPRTRLAPLVAAPPPSAPHRRTFSRSPVPQAEQLTDGEKTLKDRLEQGLDGAKVQVQDVSGGCGSFYAISVEHESFKGLSMIKQHRIVNDLLKDDIKGMHGLQLKTKAP</sequence>
<dbReference type="PANTHER" id="PTHR46188">
    <property type="entry name" value="BOLA-LIKE PROTEIN 3"/>
    <property type="match status" value="1"/>
</dbReference>
<dbReference type="InterPro" id="IPR052275">
    <property type="entry name" value="Mt_Fe-S_assembly_factor"/>
</dbReference>
<evidence type="ECO:0000256" key="3">
    <source>
        <dbReference type="SAM" id="MobiDB-lite"/>
    </source>
</evidence>
<reference evidence="4 5" key="1">
    <citation type="submission" date="2021-12" db="EMBL/GenBank/DDBJ databases">
        <title>High titer production of polyol ester of fatty acids by Rhodotorula paludigena BS15 towards product separation-free biomass refinery.</title>
        <authorList>
            <person name="Mano J."/>
            <person name="Ono H."/>
            <person name="Tanaka T."/>
            <person name="Naito K."/>
            <person name="Sushida H."/>
            <person name="Ike M."/>
            <person name="Tokuyasu K."/>
            <person name="Kitaoka M."/>
        </authorList>
    </citation>
    <scope>NUCLEOTIDE SEQUENCE [LARGE SCALE GENOMIC DNA]</scope>
    <source>
        <strain evidence="4 5">BS15</strain>
    </source>
</reference>
<evidence type="ECO:0000313" key="4">
    <source>
        <dbReference type="EMBL" id="GJN90512.1"/>
    </source>
</evidence>